<reference evidence="2" key="1">
    <citation type="submission" date="2018-11" db="EMBL/GenBank/DDBJ databases">
        <authorList>
            <consortium name="Pathogen Informatics"/>
        </authorList>
    </citation>
    <scope>NUCLEOTIDE SEQUENCE</scope>
</reference>
<dbReference type="OrthoDB" id="6241682at2759"/>
<accession>A0A3S5BLF3</accession>
<dbReference type="AlphaFoldDB" id="A0A3S5BLF3"/>
<feature type="domain" description="DUF5736" evidence="1">
    <location>
        <begin position="2"/>
        <end position="70"/>
    </location>
</feature>
<protein>
    <recommendedName>
        <fullName evidence="1">DUF5736 domain-containing protein</fullName>
    </recommendedName>
</protein>
<feature type="non-terminal residue" evidence="2">
    <location>
        <position position="1"/>
    </location>
</feature>
<dbReference type="InterPro" id="IPR043794">
    <property type="entry name" value="DUF5736"/>
</dbReference>
<proteinExistence type="predicted"/>
<evidence type="ECO:0000259" key="1">
    <source>
        <dbReference type="Pfam" id="PF19007"/>
    </source>
</evidence>
<sequence length="120" mass="13351">QQVVSWEFSDLCPGRIAAYDANRLLVLDAITGSLAYIAWSPGEATPSLYRITKPSEHLRIELICTTFRRRPGIEQLDQNDLGQLAYFTANVLFSIVRFFAVISRAASFRTASAVTINSPL</sequence>
<keyword evidence="3" id="KW-1185">Reference proteome</keyword>
<evidence type="ECO:0000313" key="3">
    <source>
        <dbReference type="Proteomes" id="UP000784294"/>
    </source>
</evidence>
<dbReference type="EMBL" id="CAAALY010002826">
    <property type="protein sequence ID" value="VEL07953.1"/>
    <property type="molecule type" value="Genomic_DNA"/>
</dbReference>
<evidence type="ECO:0000313" key="2">
    <source>
        <dbReference type="EMBL" id="VEL07953.1"/>
    </source>
</evidence>
<gene>
    <name evidence="2" type="ORF">PXEA_LOCUS1393</name>
</gene>
<dbReference type="Proteomes" id="UP000784294">
    <property type="component" value="Unassembled WGS sequence"/>
</dbReference>
<comment type="caution">
    <text evidence="2">The sequence shown here is derived from an EMBL/GenBank/DDBJ whole genome shotgun (WGS) entry which is preliminary data.</text>
</comment>
<name>A0A3S5BLF3_9PLAT</name>
<organism evidence="2 3">
    <name type="scientific">Protopolystoma xenopodis</name>
    <dbReference type="NCBI Taxonomy" id="117903"/>
    <lineage>
        <taxon>Eukaryota</taxon>
        <taxon>Metazoa</taxon>
        <taxon>Spiralia</taxon>
        <taxon>Lophotrochozoa</taxon>
        <taxon>Platyhelminthes</taxon>
        <taxon>Monogenea</taxon>
        <taxon>Polyopisthocotylea</taxon>
        <taxon>Polystomatidea</taxon>
        <taxon>Polystomatidae</taxon>
        <taxon>Protopolystoma</taxon>
    </lineage>
</organism>
<dbReference type="Pfam" id="PF19007">
    <property type="entry name" value="DUF5736"/>
    <property type="match status" value="1"/>
</dbReference>